<reference evidence="2 3" key="1">
    <citation type="journal article" date="2013" name="Genome Biol. Evol.">
        <title>Life in an arsenic-containing gold mine: genome and physiology of the autotrophic arsenite-oxidizing bacterium rhizobium sp. NT-26.</title>
        <authorList>
            <person name="Andres J."/>
            <person name="Arsene-Ploetze F."/>
            <person name="Barbe V."/>
            <person name="Brochier-Armanet C."/>
            <person name="Cleiss-Arnold J."/>
            <person name="Coppee J.Y."/>
            <person name="Dillies M.A."/>
            <person name="Geist"/>
            <person name="L"/>
            <person name="Joublin A."/>
            <person name="Koechler S."/>
            <person name="Lassalle F."/>
            <person name="Marchal M."/>
            <person name="Medigue C."/>
            <person name="Muller D."/>
            <person name="Nesme X."/>
            <person name="Plewniak F."/>
            <person name="Proux C."/>
            <person name="Ramirez-Bahena M.H."/>
            <person name="Schenowitz C."/>
            <person name="Sismeiro O."/>
            <person name="Vallenet D."/>
            <person name="Santini J.M."/>
            <person name="Bertin P.N."/>
        </authorList>
    </citation>
    <scope>NUCLEOTIDE SEQUENCE [LARGE SCALE GENOMIC DNA]</scope>
    <source>
        <strain evidence="2 3">NT-26</strain>
    </source>
</reference>
<gene>
    <name evidence="2" type="ORF">NT26_4129</name>
</gene>
<dbReference type="PROSITE" id="PS50830">
    <property type="entry name" value="TNASE_3"/>
    <property type="match status" value="1"/>
</dbReference>
<keyword evidence="3" id="KW-1185">Reference proteome</keyword>
<protein>
    <recommendedName>
        <fullName evidence="1">TNase-like domain-containing protein</fullName>
    </recommendedName>
</protein>
<dbReference type="Proteomes" id="UP000010792">
    <property type="component" value="Chromosome"/>
</dbReference>
<dbReference type="InterPro" id="IPR016071">
    <property type="entry name" value="Staphylococal_nuclease_OB-fold"/>
</dbReference>
<dbReference type="AlphaFoldDB" id="L0NM28"/>
<evidence type="ECO:0000313" key="2">
    <source>
        <dbReference type="EMBL" id="CCF21851.1"/>
    </source>
</evidence>
<name>L0NM28_9HYPH</name>
<feature type="domain" description="TNase-like" evidence="1">
    <location>
        <begin position="22"/>
        <end position="118"/>
    </location>
</feature>
<sequence>MSREWMGTVMVSALIVCAALSVVDGDTIKCDGQNMRLLGEGVVNVRGVDTPEIGRGAKCQKERKMAQLAKFRLQEMIEGKKLRIEAKGKDRYGRPLVNVYLPNGREVGKELIREGFAREWRKGNKIDWCR</sequence>
<organism evidence="2 3">
    <name type="scientific">Pseudorhizobium banfieldiae</name>
    <dbReference type="NCBI Taxonomy" id="1125847"/>
    <lineage>
        <taxon>Bacteria</taxon>
        <taxon>Pseudomonadati</taxon>
        <taxon>Pseudomonadota</taxon>
        <taxon>Alphaproteobacteria</taxon>
        <taxon>Hyphomicrobiales</taxon>
        <taxon>Rhizobiaceae</taxon>
        <taxon>Rhizobium/Agrobacterium group</taxon>
        <taxon>Pseudorhizobium</taxon>
    </lineage>
</organism>
<proteinExistence type="predicted"/>
<dbReference type="Gene3D" id="2.40.50.90">
    <property type="match status" value="1"/>
</dbReference>
<dbReference type="InterPro" id="IPR035437">
    <property type="entry name" value="SNase_OB-fold_sf"/>
</dbReference>
<dbReference type="EMBL" id="FO082820">
    <property type="protein sequence ID" value="CCF21851.1"/>
    <property type="molecule type" value="Genomic_DNA"/>
</dbReference>
<evidence type="ECO:0000259" key="1">
    <source>
        <dbReference type="PROSITE" id="PS50830"/>
    </source>
</evidence>
<dbReference type="SUPFAM" id="SSF50199">
    <property type="entry name" value="Staphylococcal nuclease"/>
    <property type="match status" value="1"/>
</dbReference>
<accession>L0NM28</accession>
<evidence type="ECO:0000313" key="3">
    <source>
        <dbReference type="Proteomes" id="UP000010792"/>
    </source>
</evidence>
<dbReference type="STRING" id="1125847.NT26_4129"/>
<dbReference type="Pfam" id="PF00565">
    <property type="entry name" value="SNase"/>
    <property type="match status" value="1"/>
</dbReference>
<dbReference type="KEGG" id="rht:NT26_4129"/>
<dbReference type="SMART" id="SM00318">
    <property type="entry name" value="SNc"/>
    <property type="match status" value="1"/>
</dbReference>